<accession>A0A914DZK8</accession>
<keyword evidence="2" id="KW-0808">Transferase</keyword>
<keyword evidence="5" id="KW-0067">ATP-binding</keyword>
<protein>
    <submittedName>
        <fullName evidence="8">Protein kinase domain-containing protein</fullName>
    </submittedName>
</protein>
<dbReference type="AlphaFoldDB" id="A0A914DZK8"/>
<proteinExistence type="predicted"/>
<dbReference type="WBParaSite" id="ACRNAN_scaffold4668.g7851.t1">
    <property type="protein sequence ID" value="ACRNAN_scaffold4668.g7851.t1"/>
    <property type="gene ID" value="ACRNAN_scaffold4668.g7851"/>
</dbReference>
<keyword evidence="3" id="KW-0547">Nucleotide-binding</keyword>
<dbReference type="InterPro" id="IPR011009">
    <property type="entry name" value="Kinase-like_dom_sf"/>
</dbReference>
<organism evidence="7 8">
    <name type="scientific">Acrobeloides nanus</name>
    <dbReference type="NCBI Taxonomy" id="290746"/>
    <lineage>
        <taxon>Eukaryota</taxon>
        <taxon>Metazoa</taxon>
        <taxon>Ecdysozoa</taxon>
        <taxon>Nematoda</taxon>
        <taxon>Chromadorea</taxon>
        <taxon>Rhabditida</taxon>
        <taxon>Tylenchina</taxon>
        <taxon>Cephalobomorpha</taxon>
        <taxon>Cephaloboidea</taxon>
        <taxon>Cephalobidae</taxon>
        <taxon>Acrobeloides</taxon>
    </lineage>
</organism>
<keyword evidence="4" id="KW-0418">Kinase</keyword>
<name>A0A914DZK8_9BILA</name>
<dbReference type="GO" id="GO:0005524">
    <property type="term" value="F:ATP binding"/>
    <property type="evidence" value="ECO:0007669"/>
    <property type="project" value="UniProtKB-KW"/>
</dbReference>
<evidence type="ECO:0000256" key="5">
    <source>
        <dbReference type="ARBA" id="ARBA00022840"/>
    </source>
</evidence>
<dbReference type="InterPro" id="IPR000719">
    <property type="entry name" value="Prot_kinase_dom"/>
</dbReference>
<evidence type="ECO:0000259" key="6">
    <source>
        <dbReference type="PROSITE" id="PS50011"/>
    </source>
</evidence>
<keyword evidence="1" id="KW-0723">Serine/threonine-protein kinase</keyword>
<keyword evidence="7" id="KW-1185">Reference proteome</keyword>
<evidence type="ECO:0000313" key="7">
    <source>
        <dbReference type="Proteomes" id="UP000887540"/>
    </source>
</evidence>
<dbReference type="PANTHER" id="PTHR11584">
    <property type="entry name" value="SERINE/THREONINE PROTEIN KINASE"/>
    <property type="match status" value="1"/>
</dbReference>
<dbReference type="Proteomes" id="UP000887540">
    <property type="component" value="Unplaced"/>
</dbReference>
<evidence type="ECO:0000256" key="4">
    <source>
        <dbReference type="ARBA" id="ARBA00022777"/>
    </source>
</evidence>
<reference evidence="8" key="1">
    <citation type="submission" date="2022-11" db="UniProtKB">
        <authorList>
            <consortium name="WormBaseParasite"/>
        </authorList>
    </citation>
    <scope>IDENTIFICATION</scope>
</reference>
<evidence type="ECO:0000256" key="1">
    <source>
        <dbReference type="ARBA" id="ARBA00022527"/>
    </source>
</evidence>
<dbReference type="Pfam" id="PF00069">
    <property type="entry name" value="Pkinase"/>
    <property type="match status" value="1"/>
</dbReference>
<dbReference type="SUPFAM" id="SSF56112">
    <property type="entry name" value="Protein kinase-like (PK-like)"/>
    <property type="match status" value="1"/>
</dbReference>
<dbReference type="PROSITE" id="PS50011">
    <property type="entry name" value="PROTEIN_KINASE_DOM"/>
    <property type="match status" value="1"/>
</dbReference>
<evidence type="ECO:0000313" key="8">
    <source>
        <dbReference type="WBParaSite" id="ACRNAN_scaffold4668.g7851.t1"/>
    </source>
</evidence>
<feature type="domain" description="Protein kinase" evidence="6">
    <location>
        <begin position="1"/>
        <end position="69"/>
    </location>
</feature>
<sequence length="69" mass="7933">MAPEIQTNGGSLSEVTGDLNGYFEYVGYGRAVDIWSTGCVVLEMLTGKKPYHYLNHEQHQEHYIVFYKF</sequence>
<evidence type="ECO:0000256" key="3">
    <source>
        <dbReference type="ARBA" id="ARBA00022741"/>
    </source>
</evidence>
<dbReference type="PANTHER" id="PTHR11584:SF369">
    <property type="entry name" value="MITOGEN-ACTIVATED PROTEIN KINASE KINASE KINASE 19-RELATED"/>
    <property type="match status" value="1"/>
</dbReference>
<dbReference type="Gene3D" id="1.10.510.10">
    <property type="entry name" value="Transferase(Phosphotransferase) domain 1"/>
    <property type="match status" value="1"/>
</dbReference>
<evidence type="ECO:0000256" key="2">
    <source>
        <dbReference type="ARBA" id="ARBA00022679"/>
    </source>
</evidence>
<dbReference type="GO" id="GO:0004674">
    <property type="term" value="F:protein serine/threonine kinase activity"/>
    <property type="evidence" value="ECO:0007669"/>
    <property type="project" value="UniProtKB-KW"/>
</dbReference>